<dbReference type="Proteomes" id="UP000627446">
    <property type="component" value="Unassembled WGS sequence"/>
</dbReference>
<feature type="signal peptide" evidence="1">
    <location>
        <begin position="1"/>
        <end position="28"/>
    </location>
</feature>
<dbReference type="RefSeq" id="WP_186917843.1">
    <property type="nucleotide sequence ID" value="NZ_JACOFZ010000011.1"/>
</dbReference>
<proteinExistence type="predicted"/>
<evidence type="ECO:0000256" key="1">
    <source>
        <dbReference type="SAM" id="SignalP"/>
    </source>
</evidence>
<protein>
    <recommendedName>
        <fullName evidence="4">DUF4390 domain-containing protein</fullName>
    </recommendedName>
</protein>
<dbReference type="AlphaFoldDB" id="A0A923HXH9"/>
<accession>A0A923HXH9</accession>
<keyword evidence="1" id="KW-0732">Signal</keyword>
<comment type="caution">
    <text evidence="2">The sequence shown here is derived from an EMBL/GenBank/DDBJ whole genome shotgun (WGS) entry which is preliminary data.</text>
</comment>
<evidence type="ECO:0000313" key="2">
    <source>
        <dbReference type="EMBL" id="MBC3883224.1"/>
    </source>
</evidence>
<evidence type="ECO:0008006" key="4">
    <source>
        <dbReference type="Google" id="ProtNLM"/>
    </source>
</evidence>
<evidence type="ECO:0000313" key="3">
    <source>
        <dbReference type="Proteomes" id="UP000627446"/>
    </source>
</evidence>
<sequence length="194" mass="22488">MWLRYSQWLSSCILVGACYCLPNANANAHELESNRVTIVLRDDIHLNLIFRLNYLEFLHQLYAKELSQKDFILRFAALSDSDFDSLSTKANAHLLTETKLIKSNGANLNIQHWKWPSTSSLHQTLREHAMQLIVDPSADIHMVFFEIQADAISEEHISNCTISLPQALTTMLIVNYKANQQWYQFEQKKTQLMF</sequence>
<name>A0A923HXH9_9BURK</name>
<feature type="chain" id="PRO_5037617792" description="DUF4390 domain-containing protein" evidence="1">
    <location>
        <begin position="29"/>
        <end position="194"/>
    </location>
</feature>
<gene>
    <name evidence="2" type="ORF">H8K36_17650</name>
</gene>
<keyword evidence="3" id="KW-1185">Reference proteome</keyword>
<dbReference type="EMBL" id="JACOFZ010000011">
    <property type="protein sequence ID" value="MBC3883224.1"/>
    <property type="molecule type" value="Genomic_DNA"/>
</dbReference>
<reference evidence="2" key="1">
    <citation type="submission" date="2020-08" db="EMBL/GenBank/DDBJ databases">
        <title>Novel species isolated from subtropical streams in China.</title>
        <authorList>
            <person name="Lu H."/>
        </authorList>
    </citation>
    <scope>NUCLEOTIDE SEQUENCE</scope>
    <source>
        <strain evidence="2">LX22W</strain>
    </source>
</reference>
<dbReference type="PROSITE" id="PS51257">
    <property type="entry name" value="PROKAR_LIPOPROTEIN"/>
    <property type="match status" value="1"/>
</dbReference>
<organism evidence="2 3">
    <name type="scientific">Undibacterium nitidum</name>
    <dbReference type="NCBI Taxonomy" id="2762298"/>
    <lineage>
        <taxon>Bacteria</taxon>
        <taxon>Pseudomonadati</taxon>
        <taxon>Pseudomonadota</taxon>
        <taxon>Betaproteobacteria</taxon>
        <taxon>Burkholderiales</taxon>
        <taxon>Oxalobacteraceae</taxon>
        <taxon>Undibacterium</taxon>
    </lineage>
</organism>